<comment type="subcellular location">
    <subcellularLocation>
        <location evidence="2">Membrane</location>
        <topology evidence="2">Multi-pass membrane protein</topology>
    </subcellularLocation>
    <subcellularLocation>
        <location evidence="9">Mitochondrion inner membrane</location>
        <topology evidence="9">Multi-pass membrane protein</topology>
        <orientation evidence="9">Matrix side</orientation>
    </subcellularLocation>
</comment>
<dbReference type="InterPro" id="IPR039653">
    <property type="entry name" value="Prenyltransferase"/>
</dbReference>
<keyword evidence="5 9" id="KW-0812">Transmembrane</keyword>
<accession>A0ABP0H0M5</accession>
<evidence type="ECO:0000256" key="4">
    <source>
        <dbReference type="ARBA" id="ARBA00022679"/>
    </source>
</evidence>
<dbReference type="InterPro" id="IPR006370">
    <property type="entry name" value="HB_polyprenyltransferase-like"/>
</dbReference>
<dbReference type="Gene3D" id="1.10.357.140">
    <property type="entry name" value="UbiA prenyltransferase"/>
    <property type="match status" value="1"/>
</dbReference>
<feature type="transmembrane region" description="Helical" evidence="9">
    <location>
        <begin position="353"/>
        <end position="371"/>
    </location>
</feature>
<keyword evidence="9" id="KW-0496">Mitochondrion</keyword>
<comment type="catalytic activity">
    <reaction evidence="9">
        <text>an all-trans-polyprenyl diphosphate + 4-hydroxybenzoate = a 4-hydroxy-3-(all-trans-polyprenyl)benzoate + diphosphate</text>
        <dbReference type="Rhea" id="RHEA:44504"/>
        <dbReference type="Rhea" id="RHEA-COMP:9514"/>
        <dbReference type="Rhea" id="RHEA-COMP:9564"/>
        <dbReference type="ChEBI" id="CHEBI:17879"/>
        <dbReference type="ChEBI" id="CHEBI:33019"/>
        <dbReference type="ChEBI" id="CHEBI:58914"/>
        <dbReference type="ChEBI" id="CHEBI:78396"/>
        <dbReference type="EC" id="2.5.1.39"/>
    </reaction>
</comment>
<feature type="transmembrane region" description="Helical" evidence="9">
    <location>
        <begin position="262"/>
        <end position="283"/>
    </location>
</feature>
<dbReference type="EMBL" id="CAWYQH010000163">
    <property type="protein sequence ID" value="CAK8697538.1"/>
    <property type="molecule type" value="Genomic_DNA"/>
</dbReference>
<keyword evidence="8 9" id="KW-0414">Isoprene biosynthesis</keyword>
<keyword evidence="6 9" id="KW-1133">Transmembrane helix</keyword>
<evidence type="ECO:0000313" key="11">
    <source>
        <dbReference type="Proteomes" id="UP001642483"/>
    </source>
</evidence>
<keyword evidence="9" id="KW-0831">Ubiquinone biosynthesis</keyword>
<evidence type="ECO:0000256" key="7">
    <source>
        <dbReference type="ARBA" id="ARBA00023136"/>
    </source>
</evidence>
<dbReference type="InterPro" id="IPR044878">
    <property type="entry name" value="UbiA_sf"/>
</dbReference>
<comment type="caution">
    <text evidence="10">The sequence shown here is derived from an EMBL/GenBank/DDBJ whole genome shotgun (WGS) entry which is preliminary data.</text>
</comment>
<comment type="cofactor">
    <cofactor evidence="1 9">
        <name>Mg(2+)</name>
        <dbReference type="ChEBI" id="CHEBI:18420"/>
    </cofactor>
</comment>
<feature type="transmembrane region" description="Helical" evidence="9">
    <location>
        <begin position="217"/>
        <end position="250"/>
    </location>
</feature>
<name>A0ABP0H0M5_CLALP</name>
<evidence type="ECO:0000256" key="6">
    <source>
        <dbReference type="ARBA" id="ARBA00022989"/>
    </source>
</evidence>
<protein>
    <recommendedName>
        <fullName evidence="9">4-hydroxybenzoate polyprenyltransferase, mitochondrial</fullName>
        <shortName evidence="9">4-HB polyprenyltransferase</shortName>
        <ecNumber evidence="9">2.5.1.39</ecNumber>
    </recommendedName>
    <alternativeName>
        <fullName evidence="9">Para-hydroxybenzoate--polyprenyltransferase</fullName>
        <shortName evidence="9">PHB:PPT</shortName>
        <shortName evidence="9">PHB:polyprenyltransferase</shortName>
    </alternativeName>
</protein>
<evidence type="ECO:0000256" key="9">
    <source>
        <dbReference type="HAMAP-Rule" id="MF_03189"/>
    </source>
</evidence>
<evidence type="ECO:0000256" key="5">
    <source>
        <dbReference type="ARBA" id="ARBA00022692"/>
    </source>
</evidence>
<evidence type="ECO:0000256" key="3">
    <source>
        <dbReference type="ARBA" id="ARBA00005985"/>
    </source>
</evidence>
<evidence type="ECO:0000256" key="2">
    <source>
        <dbReference type="ARBA" id="ARBA00004141"/>
    </source>
</evidence>
<dbReference type="EC" id="2.5.1.39" evidence="9"/>
<keyword evidence="7 9" id="KW-0472">Membrane</keyword>
<dbReference type="Proteomes" id="UP001642483">
    <property type="component" value="Unassembled WGS sequence"/>
</dbReference>
<dbReference type="PANTHER" id="PTHR11048">
    <property type="entry name" value="PRENYLTRANSFERASES"/>
    <property type="match status" value="1"/>
</dbReference>
<organism evidence="10 11">
    <name type="scientific">Clavelina lepadiformis</name>
    <name type="common">Light-bulb sea squirt</name>
    <name type="synonym">Ascidia lepadiformis</name>
    <dbReference type="NCBI Taxonomy" id="159417"/>
    <lineage>
        <taxon>Eukaryota</taxon>
        <taxon>Metazoa</taxon>
        <taxon>Chordata</taxon>
        <taxon>Tunicata</taxon>
        <taxon>Ascidiacea</taxon>
        <taxon>Aplousobranchia</taxon>
        <taxon>Clavelinidae</taxon>
        <taxon>Clavelina</taxon>
    </lineage>
</organism>
<dbReference type="PANTHER" id="PTHR11048:SF28">
    <property type="entry name" value="4-HYDROXYBENZOATE POLYPRENYLTRANSFERASE, MITOCHONDRIAL"/>
    <property type="match status" value="1"/>
</dbReference>
<proteinExistence type="inferred from homology"/>
<evidence type="ECO:0000313" key="10">
    <source>
        <dbReference type="EMBL" id="CAK8697538.1"/>
    </source>
</evidence>
<dbReference type="Pfam" id="PF01040">
    <property type="entry name" value="UbiA"/>
    <property type="match status" value="1"/>
</dbReference>
<sequence length="445" mass="50418">MSLFVRLLEKSMFKHAMTSHKFMQAPKAWCNNARSLSCSNPASYGAAKRNLFMTNLKPWLKLTSIANLHTSYCCNNKPTKQFKKPVKDVPILSSFYEKRSQFEDKVENFFQRYTAKTFVDMAPEHIKPYLQLNRLDKPIGTLLLYFPCVYSICLATPSGELPSLYYLGLFGIGAMLMRGSGCIINDLWDRDLDKHVERTKDRPIASRKISGNDALKALAVQLTLSLGILLSLNSTCIMIGFASMILVVLYPLAKRFMSTPQAVLGLTFNIGAIMGFPAVTGYIDWTIVGPLYISCFFWTMYYDTIYGFQDVLDDPKAGIKSVPLLFMKDSADELKEKALPDRLEELKQQQHRIITFLSTAAIMHFVFIYVAGLPRFLDGPFILALIISGVKYAEQLYFLNVASRASCWAAFDMNRWFGVILSLGIITAIWLQPKRKKVQPENKTP</sequence>
<comment type="similarity">
    <text evidence="3 9">Belongs to the UbiA prenyltransferase family.</text>
</comment>
<gene>
    <name evidence="10" type="ORF">CVLEPA_LOCUS30745</name>
</gene>
<evidence type="ECO:0000256" key="8">
    <source>
        <dbReference type="ARBA" id="ARBA00023229"/>
    </source>
</evidence>
<evidence type="ECO:0000256" key="1">
    <source>
        <dbReference type="ARBA" id="ARBA00001946"/>
    </source>
</evidence>
<keyword evidence="4 9" id="KW-0808">Transferase</keyword>
<dbReference type="HAMAP" id="MF_01635">
    <property type="entry name" value="UbiA"/>
    <property type="match status" value="1"/>
</dbReference>
<dbReference type="Gene3D" id="1.20.120.1780">
    <property type="entry name" value="UbiA prenyltransferase"/>
    <property type="match status" value="1"/>
</dbReference>
<dbReference type="PROSITE" id="PS00943">
    <property type="entry name" value="UBIA"/>
    <property type="match status" value="1"/>
</dbReference>
<comment type="pathway">
    <text evidence="9">Cofactor biosynthesis; ubiquinone biosynthesis.</text>
</comment>
<keyword evidence="9" id="KW-0999">Mitochondrion inner membrane</keyword>
<comment type="function">
    <text evidence="9">Catalyzes the prenylation of para-hydroxybenzoate (PHB) with an all-trans polyprenyl group. Mediates the second step in the final reaction sequence of coenzyme Q (CoQ) biosynthesis, which is the condensation of the polyisoprenoid side chain with PHB, generating the first membrane-bound Q intermediate.</text>
</comment>
<keyword evidence="11" id="KW-1185">Reference proteome</keyword>
<feature type="transmembrane region" description="Helical" evidence="9">
    <location>
        <begin position="413"/>
        <end position="431"/>
    </location>
</feature>
<dbReference type="CDD" id="cd13959">
    <property type="entry name" value="PT_UbiA_COQ2"/>
    <property type="match status" value="1"/>
</dbReference>
<dbReference type="InterPro" id="IPR000537">
    <property type="entry name" value="UbiA_prenyltransferase"/>
</dbReference>
<reference evidence="10 11" key="1">
    <citation type="submission" date="2024-02" db="EMBL/GenBank/DDBJ databases">
        <authorList>
            <person name="Daric V."/>
            <person name="Darras S."/>
        </authorList>
    </citation>
    <scope>NUCLEOTIDE SEQUENCE [LARGE SCALE GENOMIC DNA]</scope>
</reference>
<dbReference type="InterPro" id="IPR030470">
    <property type="entry name" value="UbiA_prenylTrfase_CS"/>
</dbReference>